<name>A0A7Z2ZK42_9BACL</name>
<feature type="domain" description="Thioredoxin" evidence="3">
    <location>
        <begin position="45"/>
        <end position="180"/>
    </location>
</feature>
<evidence type="ECO:0000256" key="1">
    <source>
        <dbReference type="ARBA" id="ARBA00023157"/>
    </source>
</evidence>
<accession>A0A7Z2ZK42</accession>
<dbReference type="InterPro" id="IPR013766">
    <property type="entry name" value="Thioredoxin_domain"/>
</dbReference>
<dbReference type="RefSeq" id="WP_169279117.1">
    <property type="nucleotide sequence ID" value="NZ_CP051680.1"/>
</dbReference>
<keyword evidence="2" id="KW-0812">Transmembrane</keyword>
<dbReference type="PANTHER" id="PTHR42852:SF13">
    <property type="entry name" value="PROTEIN DIPZ"/>
    <property type="match status" value="1"/>
</dbReference>
<dbReference type="PROSITE" id="PS51352">
    <property type="entry name" value="THIOREDOXIN_2"/>
    <property type="match status" value="1"/>
</dbReference>
<dbReference type="GO" id="GO:0016491">
    <property type="term" value="F:oxidoreductase activity"/>
    <property type="evidence" value="ECO:0007669"/>
    <property type="project" value="InterPro"/>
</dbReference>
<dbReference type="Pfam" id="PF00578">
    <property type="entry name" value="AhpC-TSA"/>
    <property type="match status" value="1"/>
</dbReference>
<dbReference type="GO" id="GO:0016209">
    <property type="term" value="F:antioxidant activity"/>
    <property type="evidence" value="ECO:0007669"/>
    <property type="project" value="InterPro"/>
</dbReference>
<organism evidence="4 5">
    <name type="scientific">Cohnella herbarum</name>
    <dbReference type="NCBI Taxonomy" id="2728023"/>
    <lineage>
        <taxon>Bacteria</taxon>
        <taxon>Bacillati</taxon>
        <taxon>Bacillota</taxon>
        <taxon>Bacilli</taxon>
        <taxon>Bacillales</taxon>
        <taxon>Paenibacillaceae</taxon>
        <taxon>Cohnella</taxon>
    </lineage>
</organism>
<proteinExistence type="predicted"/>
<dbReference type="KEGG" id="cheb:HH215_06260"/>
<reference evidence="4 5" key="1">
    <citation type="submission" date="2020-04" db="EMBL/GenBank/DDBJ databases">
        <title>Genome sequencing of novel species.</title>
        <authorList>
            <person name="Heo J."/>
            <person name="Kim S.-J."/>
            <person name="Kim J.-S."/>
            <person name="Hong S.-B."/>
            <person name="Kwon S.-W."/>
        </authorList>
    </citation>
    <scope>NUCLEOTIDE SEQUENCE [LARGE SCALE GENOMIC DNA]</scope>
    <source>
        <strain evidence="4 5">MFER-1</strain>
    </source>
</reference>
<keyword evidence="2" id="KW-0472">Membrane</keyword>
<dbReference type="EMBL" id="CP051680">
    <property type="protein sequence ID" value="QJD82821.1"/>
    <property type="molecule type" value="Genomic_DNA"/>
</dbReference>
<dbReference type="Gene3D" id="3.40.30.10">
    <property type="entry name" value="Glutaredoxin"/>
    <property type="match status" value="1"/>
</dbReference>
<keyword evidence="5" id="KW-1185">Reference proteome</keyword>
<dbReference type="PANTHER" id="PTHR42852">
    <property type="entry name" value="THIOL:DISULFIDE INTERCHANGE PROTEIN DSBE"/>
    <property type="match status" value="1"/>
</dbReference>
<sequence>MRQRTARLNVVSVATVIIALIALILMIRLFISTDRSESHEKKGNLSIGLEAPEFEGVNTDGERVNLRSYRGQTVLLNFWASWCKPCVKEMPLIDEIYRSKEINFQLVSVNVGESRGTVNEYLKQQDISFPVIIDATGKVSTLYRIVGLPATFVIDANGKLRQVGIGEITNRDQLLSMLQT</sequence>
<dbReference type="InterPro" id="IPR000866">
    <property type="entry name" value="AhpC/TSA"/>
</dbReference>
<dbReference type="AlphaFoldDB" id="A0A7Z2ZK42"/>
<gene>
    <name evidence="4" type="ORF">HH215_06260</name>
</gene>
<dbReference type="Proteomes" id="UP000502248">
    <property type="component" value="Chromosome"/>
</dbReference>
<dbReference type="InterPro" id="IPR050553">
    <property type="entry name" value="Thioredoxin_ResA/DsbE_sf"/>
</dbReference>
<evidence type="ECO:0000313" key="5">
    <source>
        <dbReference type="Proteomes" id="UP000502248"/>
    </source>
</evidence>
<keyword evidence="2" id="KW-1133">Transmembrane helix</keyword>
<protein>
    <submittedName>
        <fullName evidence="4">TlpA family protein disulfide reductase</fullName>
    </submittedName>
</protein>
<keyword evidence="1" id="KW-1015">Disulfide bond</keyword>
<feature type="transmembrane region" description="Helical" evidence="2">
    <location>
        <begin position="6"/>
        <end position="31"/>
    </location>
</feature>
<evidence type="ECO:0000256" key="2">
    <source>
        <dbReference type="SAM" id="Phobius"/>
    </source>
</evidence>
<dbReference type="CDD" id="cd02966">
    <property type="entry name" value="TlpA_like_family"/>
    <property type="match status" value="1"/>
</dbReference>
<evidence type="ECO:0000313" key="4">
    <source>
        <dbReference type="EMBL" id="QJD82821.1"/>
    </source>
</evidence>
<dbReference type="SUPFAM" id="SSF52833">
    <property type="entry name" value="Thioredoxin-like"/>
    <property type="match status" value="1"/>
</dbReference>
<evidence type="ECO:0000259" key="3">
    <source>
        <dbReference type="PROSITE" id="PS51352"/>
    </source>
</evidence>
<dbReference type="InterPro" id="IPR036249">
    <property type="entry name" value="Thioredoxin-like_sf"/>
</dbReference>